<evidence type="ECO:0000256" key="2">
    <source>
        <dbReference type="ARBA" id="ARBA00007362"/>
    </source>
</evidence>
<gene>
    <name evidence="9" type="ORF">SAMN02745910_03465</name>
</gene>
<organism evidence="9 10">
    <name type="scientific">Priestia endophytica DSM 13796</name>
    <dbReference type="NCBI Taxonomy" id="1121089"/>
    <lineage>
        <taxon>Bacteria</taxon>
        <taxon>Bacillati</taxon>
        <taxon>Bacillota</taxon>
        <taxon>Bacilli</taxon>
        <taxon>Bacillales</taxon>
        <taxon>Bacillaceae</taxon>
        <taxon>Priestia</taxon>
    </lineage>
</organism>
<evidence type="ECO:0000256" key="7">
    <source>
        <dbReference type="SAM" id="Phobius"/>
    </source>
</evidence>
<feature type="transmembrane region" description="Helical" evidence="7">
    <location>
        <begin position="35"/>
        <end position="55"/>
    </location>
</feature>
<proteinExistence type="inferred from homology"/>
<comment type="subcellular location">
    <subcellularLocation>
        <location evidence="1">Cell membrane</location>
        <topology evidence="1">Multi-pass membrane protein</topology>
    </subcellularLocation>
</comment>
<evidence type="ECO:0000256" key="6">
    <source>
        <dbReference type="ARBA" id="ARBA00023136"/>
    </source>
</evidence>
<evidence type="ECO:0000259" key="8">
    <source>
        <dbReference type="Pfam" id="PF00892"/>
    </source>
</evidence>
<keyword evidence="6 7" id="KW-0472">Membrane</keyword>
<keyword evidence="10" id="KW-1185">Reference proteome</keyword>
<dbReference type="GeneID" id="93712065"/>
<keyword evidence="5 7" id="KW-1133">Transmembrane helix</keyword>
<feature type="transmembrane region" description="Helical" evidence="7">
    <location>
        <begin position="247"/>
        <end position="265"/>
    </location>
</feature>
<feature type="transmembrane region" description="Helical" evidence="7">
    <location>
        <begin position="220"/>
        <end position="240"/>
    </location>
</feature>
<dbReference type="PANTHER" id="PTHR32322:SF18">
    <property type="entry name" value="S-ADENOSYLMETHIONINE_S-ADENOSYLHOMOCYSTEINE TRANSPORTER"/>
    <property type="match status" value="1"/>
</dbReference>
<evidence type="ECO:0000256" key="1">
    <source>
        <dbReference type="ARBA" id="ARBA00004651"/>
    </source>
</evidence>
<sequence length="304" mass="32814">MKGTIIAYIQISLAMMIVGSSVVAGKLIISSFPVFLASELRFIVASLILVPLLLWKEKRFPRIERSVFGILFLQALTGVFLFNIFMLYGLKFTTAVEAGIITSTLPAVIGVIAVLFLKEKLSRTKVIGIVLAVIGVSLMNIMSGGGGNVSSLFGNSLIVGSVLTEALFITLGKAISHKVTPLTISTIMSVFGLILFLPFSIYEGMSFSFSTVDMMDWMNILYFGVVVTVLAFLLMYQGLIKVSASSAGVLTSVLPLSTVVLSFLILKEEILISHLLGMLFVIAAIFILSKDMSGEAKPEKAITY</sequence>
<evidence type="ECO:0000256" key="5">
    <source>
        <dbReference type="ARBA" id="ARBA00022989"/>
    </source>
</evidence>
<dbReference type="InterPro" id="IPR037185">
    <property type="entry name" value="EmrE-like"/>
</dbReference>
<dbReference type="SUPFAM" id="SSF103481">
    <property type="entry name" value="Multidrug resistance efflux transporter EmrE"/>
    <property type="match status" value="2"/>
</dbReference>
<name>A0A1I6BCU1_9BACI</name>
<comment type="caution">
    <text evidence="9">The sequence shown here is derived from an EMBL/GenBank/DDBJ whole genome shotgun (WGS) entry which is preliminary data.</text>
</comment>
<protein>
    <submittedName>
        <fullName evidence="9">EamA domain-containing membrane protein RarD</fullName>
    </submittedName>
</protein>
<dbReference type="Proteomes" id="UP000182762">
    <property type="component" value="Unassembled WGS sequence"/>
</dbReference>
<dbReference type="Pfam" id="PF00892">
    <property type="entry name" value="EamA"/>
    <property type="match status" value="2"/>
</dbReference>
<feature type="domain" description="EamA" evidence="8">
    <location>
        <begin position="6"/>
        <end position="140"/>
    </location>
</feature>
<keyword evidence="3" id="KW-1003">Cell membrane</keyword>
<feature type="domain" description="EamA" evidence="8">
    <location>
        <begin position="153"/>
        <end position="289"/>
    </location>
</feature>
<dbReference type="InterPro" id="IPR000620">
    <property type="entry name" value="EamA_dom"/>
</dbReference>
<feature type="transmembrane region" description="Helical" evidence="7">
    <location>
        <begin position="67"/>
        <end position="90"/>
    </location>
</feature>
<dbReference type="EMBL" id="FOXX01000009">
    <property type="protein sequence ID" value="SFQ78699.1"/>
    <property type="molecule type" value="Genomic_DNA"/>
</dbReference>
<reference evidence="9 10" key="1">
    <citation type="submission" date="2016-10" db="EMBL/GenBank/DDBJ databases">
        <authorList>
            <person name="Varghese N."/>
            <person name="Submissions S."/>
        </authorList>
    </citation>
    <scope>NUCLEOTIDE SEQUENCE [LARGE SCALE GENOMIC DNA]</scope>
    <source>
        <strain evidence="9 10">DSM 13796</strain>
    </source>
</reference>
<evidence type="ECO:0000256" key="3">
    <source>
        <dbReference type="ARBA" id="ARBA00022475"/>
    </source>
</evidence>
<keyword evidence="4 7" id="KW-0812">Transmembrane</keyword>
<accession>A0A1I6BCU1</accession>
<feature type="transmembrane region" description="Helical" evidence="7">
    <location>
        <begin position="7"/>
        <end position="29"/>
    </location>
</feature>
<evidence type="ECO:0000313" key="10">
    <source>
        <dbReference type="Proteomes" id="UP000182762"/>
    </source>
</evidence>
<feature type="transmembrane region" description="Helical" evidence="7">
    <location>
        <begin position="179"/>
        <end position="200"/>
    </location>
</feature>
<dbReference type="Gene3D" id="1.10.3730.20">
    <property type="match status" value="1"/>
</dbReference>
<dbReference type="InterPro" id="IPR050638">
    <property type="entry name" value="AA-Vitamin_Transporters"/>
</dbReference>
<feature type="transmembrane region" description="Helical" evidence="7">
    <location>
        <begin position="96"/>
        <end position="117"/>
    </location>
</feature>
<evidence type="ECO:0000256" key="4">
    <source>
        <dbReference type="ARBA" id="ARBA00022692"/>
    </source>
</evidence>
<feature type="transmembrane region" description="Helical" evidence="7">
    <location>
        <begin position="152"/>
        <end position="172"/>
    </location>
</feature>
<feature type="transmembrane region" description="Helical" evidence="7">
    <location>
        <begin position="271"/>
        <end position="288"/>
    </location>
</feature>
<comment type="similarity">
    <text evidence="2">Belongs to the EamA transporter family.</text>
</comment>
<dbReference type="PANTHER" id="PTHR32322">
    <property type="entry name" value="INNER MEMBRANE TRANSPORTER"/>
    <property type="match status" value="1"/>
</dbReference>
<evidence type="ECO:0000313" key="9">
    <source>
        <dbReference type="EMBL" id="SFQ78699.1"/>
    </source>
</evidence>
<feature type="transmembrane region" description="Helical" evidence="7">
    <location>
        <begin position="126"/>
        <end position="146"/>
    </location>
</feature>
<dbReference type="RefSeq" id="WP_074842852.1">
    <property type="nucleotide sequence ID" value="NZ_FOXX01000009.1"/>
</dbReference>